<sequence>MDASEFSKTFFDDLQRRSKSDTSVVGTLRRSLMFDPGTDSRTFPLVEHLIARWSQSHRDRSTIYLAAGLWAQVVRQGQGKPMSLPDAMRRVRNKEQSDSIERRFATLLDADVDELRWRLRSAITLIASQGIALAWPDLLADMLKWHYSNRPVQIRWARHFWGQSEASA</sequence>
<gene>
    <name evidence="1" type="ORF">TH68_10055</name>
</gene>
<organism evidence="1 2">
    <name type="scientific">Candidatus Synechococcus spongiarum 142</name>
    <dbReference type="NCBI Taxonomy" id="1608213"/>
    <lineage>
        <taxon>Bacteria</taxon>
        <taxon>Bacillati</taxon>
        <taxon>Cyanobacteriota</taxon>
        <taxon>Cyanophyceae</taxon>
        <taxon>Synechococcales</taxon>
        <taxon>Synechococcaceae</taxon>
        <taxon>Synechococcus</taxon>
    </lineage>
</organism>
<dbReference type="AlphaFoldDB" id="A0A6N3X696"/>
<evidence type="ECO:0000313" key="2">
    <source>
        <dbReference type="Proteomes" id="UP000035054"/>
    </source>
</evidence>
<reference evidence="1 2" key="1">
    <citation type="submission" date="2015-01" db="EMBL/GenBank/DDBJ databases">
        <title>Lifestyle Evolution in Cyanobacterial Symbionts of Sponges.</title>
        <authorList>
            <person name="Burgsdorf I."/>
            <person name="Slaby B.M."/>
            <person name="Handley K.M."/>
            <person name="Haber M."/>
            <person name="Blom J."/>
            <person name="Marshall C.W."/>
            <person name="Gilbert J.A."/>
            <person name="Hentschel U."/>
            <person name="Steindler L."/>
        </authorList>
    </citation>
    <scope>NUCLEOTIDE SEQUENCE [LARGE SCALE GENOMIC DNA]</scope>
    <source>
        <strain evidence="1">142</strain>
    </source>
</reference>
<dbReference type="CDD" id="cd09731">
    <property type="entry name" value="Cse2_I-E"/>
    <property type="match status" value="1"/>
</dbReference>
<evidence type="ECO:0008006" key="3">
    <source>
        <dbReference type="Google" id="ProtNLM"/>
    </source>
</evidence>
<dbReference type="Gene3D" id="1.10.520.40">
    <property type="entry name" value="CRISPR-associated protein Cse2"/>
    <property type="match status" value="1"/>
</dbReference>
<name>A0A6N3X696_9SYNE</name>
<comment type="caution">
    <text evidence="1">The sequence shown here is derived from an EMBL/GenBank/DDBJ whole genome shotgun (WGS) entry which is preliminary data.</text>
</comment>
<protein>
    <recommendedName>
        <fullName evidence="3">CRISPR-associated protein Cse2</fullName>
    </recommendedName>
</protein>
<dbReference type="InterPro" id="IPR038287">
    <property type="entry name" value="Cse2_sf"/>
</dbReference>
<dbReference type="EMBL" id="JXUO01000310">
    <property type="protein sequence ID" value="KKZ10621.1"/>
    <property type="molecule type" value="Genomic_DNA"/>
</dbReference>
<accession>A0A6N3X696</accession>
<proteinExistence type="predicted"/>
<dbReference type="Pfam" id="PF09485">
    <property type="entry name" value="CRISPR_Cse2"/>
    <property type="match status" value="1"/>
</dbReference>
<dbReference type="InterPro" id="IPR013382">
    <property type="entry name" value="CRISPR-assoc_prot_Cse2"/>
</dbReference>
<dbReference type="NCBIfam" id="TIGR02548">
    <property type="entry name" value="casB_cse2"/>
    <property type="match status" value="1"/>
</dbReference>
<dbReference type="Proteomes" id="UP000035054">
    <property type="component" value="Unassembled WGS sequence"/>
</dbReference>
<evidence type="ECO:0000313" key="1">
    <source>
        <dbReference type="EMBL" id="KKZ10621.1"/>
    </source>
</evidence>